<feature type="signal peptide" evidence="1">
    <location>
        <begin position="1"/>
        <end position="18"/>
    </location>
</feature>
<evidence type="ECO:0000313" key="2">
    <source>
        <dbReference type="EMBL" id="KAJ8753102.1"/>
    </source>
</evidence>
<keyword evidence="3" id="KW-1185">Reference proteome</keyword>
<accession>A0AAV8SLI8</accession>
<proteinExistence type="predicted"/>
<dbReference type="Proteomes" id="UP001159364">
    <property type="component" value="Linkage Group LG10"/>
</dbReference>
<keyword evidence="1" id="KW-0732">Signal</keyword>
<evidence type="ECO:0000313" key="3">
    <source>
        <dbReference type="Proteomes" id="UP001159364"/>
    </source>
</evidence>
<sequence length="68" mass="7344">MTGMIKIGTLTLPILVNALHSPELLQIPVKLCSFFVHELVANLTSNIEKLIINDSGSTTVTVRSTIPV</sequence>
<organism evidence="2 3">
    <name type="scientific">Erythroxylum novogranatense</name>
    <dbReference type="NCBI Taxonomy" id="1862640"/>
    <lineage>
        <taxon>Eukaryota</taxon>
        <taxon>Viridiplantae</taxon>
        <taxon>Streptophyta</taxon>
        <taxon>Embryophyta</taxon>
        <taxon>Tracheophyta</taxon>
        <taxon>Spermatophyta</taxon>
        <taxon>Magnoliopsida</taxon>
        <taxon>eudicotyledons</taxon>
        <taxon>Gunneridae</taxon>
        <taxon>Pentapetalae</taxon>
        <taxon>rosids</taxon>
        <taxon>fabids</taxon>
        <taxon>Malpighiales</taxon>
        <taxon>Erythroxylaceae</taxon>
        <taxon>Erythroxylum</taxon>
    </lineage>
</organism>
<dbReference type="EMBL" id="JAIWQS010000010">
    <property type="protein sequence ID" value="KAJ8753102.1"/>
    <property type="molecule type" value="Genomic_DNA"/>
</dbReference>
<dbReference type="AlphaFoldDB" id="A0AAV8SLI8"/>
<comment type="caution">
    <text evidence="2">The sequence shown here is derived from an EMBL/GenBank/DDBJ whole genome shotgun (WGS) entry which is preliminary data.</text>
</comment>
<protein>
    <submittedName>
        <fullName evidence="2">Uncharacterized protein</fullName>
    </submittedName>
</protein>
<evidence type="ECO:0000256" key="1">
    <source>
        <dbReference type="SAM" id="SignalP"/>
    </source>
</evidence>
<gene>
    <name evidence="2" type="ORF">K2173_017637</name>
</gene>
<feature type="chain" id="PRO_5043361736" evidence="1">
    <location>
        <begin position="19"/>
        <end position="68"/>
    </location>
</feature>
<name>A0AAV8SLI8_9ROSI</name>
<reference evidence="2 3" key="1">
    <citation type="submission" date="2021-09" db="EMBL/GenBank/DDBJ databases">
        <title>Genomic insights and catalytic innovation underlie evolution of tropane alkaloids biosynthesis.</title>
        <authorList>
            <person name="Wang Y.-J."/>
            <person name="Tian T."/>
            <person name="Huang J.-P."/>
            <person name="Huang S.-X."/>
        </authorList>
    </citation>
    <scope>NUCLEOTIDE SEQUENCE [LARGE SCALE GENOMIC DNA]</scope>
    <source>
        <strain evidence="2">KIB-2018</strain>
        <tissue evidence="2">Leaf</tissue>
    </source>
</reference>